<accession>A0AAD7E2L4</accession>
<keyword evidence="1" id="KW-0732">Signal</keyword>
<keyword evidence="3" id="KW-1185">Reference proteome</keyword>
<evidence type="ECO:0000313" key="2">
    <source>
        <dbReference type="EMBL" id="KAJ7224050.1"/>
    </source>
</evidence>
<gene>
    <name evidence="2" type="ORF">GGX14DRAFT_386856</name>
</gene>
<dbReference type="Proteomes" id="UP001219525">
    <property type="component" value="Unassembled WGS sequence"/>
</dbReference>
<comment type="caution">
    <text evidence="2">The sequence shown here is derived from an EMBL/GenBank/DDBJ whole genome shotgun (WGS) entry which is preliminary data.</text>
</comment>
<organism evidence="2 3">
    <name type="scientific">Mycena pura</name>
    <dbReference type="NCBI Taxonomy" id="153505"/>
    <lineage>
        <taxon>Eukaryota</taxon>
        <taxon>Fungi</taxon>
        <taxon>Dikarya</taxon>
        <taxon>Basidiomycota</taxon>
        <taxon>Agaricomycotina</taxon>
        <taxon>Agaricomycetes</taxon>
        <taxon>Agaricomycetidae</taxon>
        <taxon>Agaricales</taxon>
        <taxon>Marasmiineae</taxon>
        <taxon>Mycenaceae</taxon>
        <taxon>Mycena</taxon>
    </lineage>
</organism>
<protein>
    <submittedName>
        <fullName evidence="2">Uncharacterized protein</fullName>
    </submittedName>
</protein>
<evidence type="ECO:0000256" key="1">
    <source>
        <dbReference type="SAM" id="SignalP"/>
    </source>
</evidence>
<dbReference type="AlphaFoldDB" id="A0AAD7E2L4"/>
<dbReference type="EMBL" id="JARJCW010000005">
    <property type="protein sequence ID" value="KAJ7224050.1"/>
    <property type="molecule type" value="Genomic_DNA"/>
</dbReference>
<evidence type="ECO:0000313" key="3">
    <source>
        <dbReference type="Proteomes" id="UP001219525"/>
    </source>
</evidence>
<proteinExistence type="predicted"/>
<reference evidence="2" key="1">
    <citation type="submission" date="2023-03" db="EMBL/GenBank/DDBJ databases">
        <title>Massive genome expansion in bonnet fungi (Mycena s.s.) driven by repeated elements and novel gene families across ecological guilds.</title>
        <authorList>
            <consortium name="Lawrence Berkeley National Laboratory"/>
            <person name="Harder C.B."/>
            <person name="Miyauchi S."/>
            <person name="Viragh M."/>
            <person name="Kuo A."/>
            <person name="Thoen E."/>
            <person name="Andreopoulos B."/>
            <person name="Lu D."/>
            <person name="Skrede I."/>
            <person name="Drula E."/>
            <person name="Henrissat B."/>
            <person name="Morin E."/>
            <person name="Kohler A."/>
            <person name="Barry K."/>
            <person name="LaButti K."/>
            <person name="Morin E."/>
            <person name="Salamov A."/>
            <person name="Lipzen A."/>
            <person name="Mereny Z."/>
            <person name="Hegedus B."/>
            <person name="Baldrian P."/>
            <person name="Stursova M."/>
            <person name="Weitz H."/>
            <person name="Taylor A."/>
            <person name="Grigoriev I.V."/>
            <person name="Nagy L.G."/>
            <person name="Martin F."/>
            <person name="Kauserud H."/>
        </authorList>
    </citation>
    <scope>NUCLEOTIDE SEQUENCE</scope>
    <source>
        <strain evidence="2">9144</strain>
    </source>
</reference>
<feature type="chain" id="PRO_5041987282" evidence="1">
    <location>
        <begin position="28"/>
        <end position="227"/>
    </location>
</feature>
<feature type="signal peptide" evidence="1">
    <location>
        <begin position="1"/>
        <end position="27"/>
    </location>
</feature>
<sequence>MGTEPWWPGVKQPYRLLLLVLCCVVESMHHGHQRLISAFLILLKASNWPAHRSAEFAELDVGAFSPVAEGRLEWMRASSRWFGGRGHKRDGTCLTRRLPILRIQWVLQWLLTHMGAALRPQDVFWQLAQLAVDAVDAGGAEQGRQRRWSPVGGCMASGPQWKPNYSGTDTMKQWKGPGSSHRSSTWDKERFLLATLWRSRDEPTSDVAEFGMLSFRFMLQNLKYGAP</sequence>
<name>A0AAD7E2L4_9AGAR</name>